<name>A0A918N086_9ALTE</name>
<dbReference type="CDD" id="cd03768">
    <property type="entry name" value="SR_ResInv"/>
    <property type="match status" value="1"/>
</dbReference>
<gene>
    <name evidence="5" type="ORF">GCM10007391_33480</name>
</gene>
<dbReference type="SUPFAM" id="SSF53041">
    <property type="entry name" value="Resolvase-like"/>
    <property type="match status" value="1"/>
</dbReference>
<evidence type="ECO:0000256" key="1">
    <source>
        <dbReference type="ARBA" id="ARBA00009913"/>
    </source>
</evidence>
<reference evidence="5" key="2">
    <citation type="submission" date="2020-09" db="EMBL/GenBank/DDBJ databases">
        <authorList>
            <person name="Sun Q."/>
            <person name="Kim S."/>
        </authorList>
    </citation>
    <scope>NUCLEOTIDE SEQUENCE</scope>
    <source>
        <strain evidence="5">KCTC 22164</strain>
    </source>
</reference>
<dbReference type="InterPro" id="IPR006119">
    <property type="entry name" value="Resolv_N"/>
</dbReference>
<dbReference type="Pfam" id="PF00239">
    <property type="entry name" value="Resolvase"/>
    <property type="match status" value="1"/>
</dbReference>
<dbReference type="Gene3D" id="1.10.10.60">
    <property type="entry name" value="Homeodomain-like"/>
    <property type="match status" value="1"/>
</dbReference>
<feature type="domain" description="Resolvase/invertase-type recombinase catalytic" evidence="4">
    <location>
        <begin position="3"/>
        <end position="136"/>
    </location>
</feature>
<dbReference type="PANTHER" id="PTHR30461">
    <property type="entry name" value="DNA-INVERTASE FROM LAMBDOID PROPHAGE"/>
    <property type="match status" value="1"/>
</dbReference>
<dbReference type="Proteomes" id="UP000631300">
    <property type="component" value="Unassembled WGS sequence"/>
</dbReference>
<dbReference type="SUPFAM" id="SSF46689">
    <property type="entry name" value="Homeodomain-like"/>
    <property type="match status" value="1"/>
</dbReference>
<evidence type="ECO:0000256" key="2">
    <source>
        <dbReference type="ARBA" id="ARBA00023125"/>
    </source>
</evidence>
<evidence type="ECO:0000259" key="4">
    <source>
        <dbReference type="PROSITE" id="PS51736"/>
    </source>
</evidence>
<dbReference type="RefSeq" id="WP_189408369.1">
    <property type="nucleotide sequence ID" value="NZ_BMXP01000013.1"/>
</dbReference>
<proteinExistence type="inferred from homology"/>
<evidence type="ECO:0000256" key="3">
    <source>
        <dbReference type="ARBA" id="ARBA00023172"/>
    </source>
</evidence>
<organism evidence="5 6">
    <name type="scientific">Alteromonas halophila</name>
    <dbReference type="NCBI Taxonomy" id="516698"/>
    <lineage>
        <taxon>Bacteria</taxon>
        <taxon>Pseudomonadati</taxon>
        <taxon>Pseudomonadota</taxon>
        <taxon>Gammaproteobacteria</taxon>
        <taxon>Alteromonadales</taxon>
        <taxon>Alteromonadaceae</taxon>
        <taxon>Alteromonas/Salinimonas group</taxon>
        <taxon>Alteromonas</taxon>
    </lineage>
</organism>
<comment type="caution">
    <text evidence="5">The sequence shown here is derived from an EMBL/GenBank/DDBJ whole genome shotgun (WGS) entry which is preliminary data.</text>
</comment>
<dbReference type="Pfam" id="PF02796">
    <property type="entry name" value="HTH_7"/>
    <property type="match status" value="1"/>
</dbReference>
<dbReference type="AlphaFoldDB" id="A0A918N086"/>
<accession>A0A918N086</accession>
<dbReference type="GO" id="GO:0000150">
    <property type="term" value="F:DNA strand exchange activity"/>
    <property type="evidence" value="ECO:0007669"/>
    <property type="project" value="InterPro"/>
</dbReference>
<dbReference type="EMBL" id="BMXP01000013">
    <property type="protein sequence ID" value="GGW96661.1"/>
    <property type="molecule type" value="Genomic_DNA"/>
</dbReference>
<keyword evidence="6" id="KW-1185">Reference proteome</keyword>
<dbReference type="CDD" id="cd00569">
    <property type="entry name" value="HTH_Hin_like"/>
    <property type="match status" value="1"/>
</dbReference>
<dbReference type="GO" id="GO:0003677">
    <property type="term" value="F:DNA binding"/>
    <property type="evidence" value="ECO:0007669"/>
    <property type="project" value="UniProtKB-KW"/>
</dbReference>
<dbReference type="SMART" id="SM00857">
    <property type="entry name" value="Resolvase"/>
    <property type="match status" value="1"/>
</dbReference>
<comment type="similarity">
    <text evidence="1">Belongs to the site-specific recombinase resolvase family.</text>
</comment>
<keyword evidence="3" id="KW-0233">DNA recombination</keyword>
<dbReference type="Gene3D" id="3.40.50.1390">
    <property type="entry name" value="Resolvase, N-terminal catalytic domain"/>
    <property type="match status" value="1"/>
</dbReference>
<dbReference type="PANTHER" id="PTHR30461:SF2">
    <property type="entry name" value="SERINE RECOMBINASE PINE-RELATED"/>
    <property type="match status" value="1"/>
</dbReference>
<dbReference type="InterPro" id="IPR009057">
    <property type="entry name" value="Homeodomain-like_sf"/>
</dbReference>
<evidence type="ECO:0000313" key="6">
    <source>
        <dbReference type="Proteomes" id="UP000631300"/>
    </source>
</evidence>
<dbReference type="InterPro" id="IPR050639">
    <property type="entry name" value="SSR_resolvase"/>
</dbReference>
<keyword evidence="2" id="KW-0238">DNA-binding</keyword>
<protein>
    <submittedName>
        <fullName evidence="5">DNA invertase</fullName>
    </submittedName>
</protein>
<sequence length="194" mass="21519">MNQVIGYIRIASSGPNNTFQREALSKEGCHQIFEDVISNKSAAKSQLELCLDALSSGDTLVIWRLDYLSKSLRDLVKLVAVLNAANINLKSLQEKVTISPDSRNSVMQIFSVLAEFEQNLVKEKAQAGLKAARARGRLGGRKSKLDQKDILEIRSLLKDPNLSVADIAKQFGVSRTTIYNRVGVVQPERENFES</sequence>
<reference evidence="5" key="1">
    <citation type="journal article" date="2014" name="Int. J. Syst. Evol. Microbiol.">
        <title>Complete genome sequence of Corynebacterium casei LMG S-19264T (=DSM 44701T), isolated from a smear-ripened cheese.</title>
        <authorList>
            <consortium name="US DOE Joint Genome Institute (JGI-PGF)"/>
            <person name="Walter F."/>
            <person name="Albersmeier A."/>
            <person name="Kalinowski J."/>
            <person name="Ruckert C."/>
        </authorList>
    </citation>
    <scope>NUCLEOTIDE SEQUENCE</scope>
    <source>
        <strain evidence="5">KCTC 22164</strain>
    </source>
</reference>
<evidence type="ECO:0000313" key="5">
    <source>
        <dbReference type="EMBL" id="GGW96661.1"/>
    </source>
</evidence>
<dbReference type="PROSITE" id="PS51736">
    <property type="entry name" value="RECOMBINASES_3"/>
    <property type="match status" value="1"/>
</dbReference>
<dbReference type="InterPro" id="IPR006120">
    <property type="entry name" value="Resolvase_HTH_dom"/>
</dbReference>
<dbReference type="InterPro" id="IPR036162">
    <property type="entry name" value="Resolvase-like_N_sf"/>
</dbReference>